<protein>
    <submittedName>
        <fullName evidence="3">DUF342 domain-containing protein</fullName>
    </submittedName>
</protein>
<dbReference type="InterPro" id="IPR046865">
    <property type="entry name" value="FapA_b_solenoid"/>
</dbReference>
<reference evidence="3 4" key="1">
    <citation type="journal article" date="2017" name="Int. J. Syst. Evol. Microbiol.">
        <title>Bacillus mangrovi sp. nov., isolated from a sediment sample from a mangrove forest.</title>
        <authorList>
            <person name="Gupta V."/>
            <person name="Singh P.K."/>
            <person name="Korpole S."/>
            <person name="Tanuku N.R.S."/>
            <person name="Pinnaka A.K."/>
        </authorList>
    </citation>
    <scope>NUCLEOTIDE SEQUENCE [LARGE SCALE GENOMIC DNA]</scope>
    <source>
        <strain evidence="3 4">KCTC 33872</strain>
    </source>
</reference>
<dbReference type="RefSeq" id="WP_155113425.1">
    <property type="nucleotide sequence ID" value="NZ_WMIB01000020.1"/>
</dbReference>
<keyword evidence="1" id="KW-0175">Coiled coil</keyword>
<evidence type="ECO:0000313" key="4">
    <source>
        <dbReference type="Proteomes" id="UP000434639"/>
    </source>
</evidence>
<dbReference type="InterPro" id="IPR046866">
    <property type="entry name" value="FapA_N"/>
</dbReference>
<dbReference type="Pfam" id="PF20250">
    <property type="entry name" value="FapA_N"/>
    <property type="match status" value="1"/>
</dbReference>
<dbReference type="PANTHER" id="PTHR38032:SF1">
    <property type="entry name" value="RNA-BINDING PROTEIN KHPB N-TERMINAL DOMAIN-CONTAINING PROTEIN"/>
    <property type="match status" value="1"/>
</dbReference>
<feature type="domain" description="Flagellar Assembly Protein A N-terminal region" evidence="2">
    <location>
        <begin position="74"/>
        <end position="242"/>
    </location>
</feature>
<evidence type="ECO:0000256" key="1">
    <source>
        <dbReference type="SAM" id="Coils"/>
    </source>
</evidence>
<feature type="coiled-coil region" evidence="1">
    <location>
        <begin position="402"/>
        <end position="429"/>
    </location>
</feature>
<comment type="caution">
    <text evidence="3">The sequence shown here is derived from an EMBL/GenBank/DDBJ whole genome shotgun (WGS) entry which is preliminary data.</text>
</comment>
<gene>
    <name evidence="3" type="ORF">GKZ89_16035</name>
</gene>
<evidence type="ECO:0000259" key="2">
    <source>
        <dbReference type="Pfam" id="PF20250"/>
    </source>
</evidence>
<dbReference type="PANTHER" id="PTHR38032">
    <property type="entry name" value="POLYMERASE-RELATED"/>
    <property type="match status" value="1"/>
</dbReference>
<dbReference type="AlphaFoldDB" id="A0A7X2V6B5"/>
<keyword evidence="4" id="KW-1185">Reference proteome</keyword>
<proteinExistence type="predicted"/>
<dbReference type="OrthoDB" id="1279at2"/>
<evidence type="ECO:0000313" key="3">
    <source>
        <dbReference type="EMBL" id="MTH54913.1"/>
    </source>
</evidence>
<dbReference type="InterPro" id="IPR005646">
    <property type="entry name" value="FapA"/>
</dbReference>
<dbReference type="EMBL" id="WMIB01000020">
    <property type="protein sequence ID" value="MTH54913.1"/>
    <property type="molecule type" value="Genomic_DNA"/>
</dbReference>
<name>A0A7X2V6B5_9BACI</name>
<accession>A0A7X2V6B5</accession>
<organism evidence="3 4">
    <name type="scientific">Metabacillus mangrovi</name>
    <dbReference type="NCBI Taxonomy" id="1491830"/>
    <lineage>
        <taxon>Bacteria</taxon>
        <taxon>Bacillati</taxon>
        <taxon>Bacillota</taxon>
        <taxon>Bacilli</taxon>
        <taxon>Bacillales</taxon>
        <taxon>Bacillaceae</taxon>
        <taxon>Metabacillus</taxon>
    </lineage>
</organism>
<sequence length="523" mass="58323">MMLAESEFFQLEEEQDTIYLTITKKEYALSDFNSVLKDHPRVSVTSFPNLKNAFQEACGRRVSIGQHLPLIAHSISQDKMTASVKIMAAEPEFKELLPELPELVIEKLKNEGVQQGLLLDQIKNSLVPMKWVEAAKGVEPVHGEDAAVRYFELSERKPVIEETGKADFYNMNFVDEVEEGDWLGEKIPPTEGANGVNVLGEELKAKRGRDRKLQYDPKSVLVKEEAGKMVLRAAAKGIVSRKGGRISVADHLVIDGDVGIGTGNIEFDGSVTVKGTVQEGFSVVAGMDLAVLSEMGVRQVERIEALNGDLFIKGGVFGKGSIKAAKSIFVKHANECSLEAGEDLHIGFYSMGSNLTAKNVITEQQRGKIIGGRITAQGKVFANEIGNRIELKTHIQVEGFDRAALKEQYTHLLNEYKQAIQKMEEVQRHVEIYENFAPNLNGAQETQLSSLRSTHSRMLKELSAFEDQRQSLLKMLEVKGDGEISIFQKAYPETYIEIKHMKKRVENETKGTFYAVGRELKYE</sequence>
<dbReference type="Pfam" id="PF03961">
    <property type="entry name" value="FapA"/>
    <property type="match status" value="1"/>
</dbReference>
<dbReference type="Proteomes" id="UP000434639">
    <property type="component" value="Unassembled WGS sequence"/>
</dbReference>